<reference evidence="10 11" key="1">
    <citation type="journal article" date="2018" name="Nat. Ecol. Evol.">
        <title>Shark genomes provide insights into elasmobranch evolution and the origin of vertebrates.</title>
        <authorList>
            <person name="Hara Y"/>
            <person name="Yamaguchi K"/>
            <person name="Onimaru K"/>
            <person name="Kadota M"/>
            <person name="Koyanagi M"/>
            <person name="Keeley SD"/>
            <person name="Tatsumi K"/>
            <person name="Tanaka K"/>
            <person name="Motone F"/>
            <person name="Kageyama Y"/>
            <person name="Nozu R"/>
            <person name="Adachi N"/>
            <person name="Nishimura O"/>
            <person name="Nakagawa R"/>
            <person name="Tanegashima C"/>
            <person name="Kiyatake I"/>
            <person name="Matsumoto R"/>
            <person name="Murakumo K"/>
            <person name="Nishida K"/>
            <person name="Terakita A"/>
            <person name="Kuratani S"/>
            <person name="Sato K"/>
            <person name="Hyodo S Kuraku.S."/>
        </authorList>
    </citation>
    <scope>NUCLEOTIDE SEQUENCE [LARGE SCALE GENOMIC DNA]</scope>
</reference>
<dbReference type="Proteomes" id="UP000287033">
    <property type="component" value="Unassembled WGS sequence"/>
</dbReference>
<sequence>PKCPPFLPLQILRAAKLKPETSYNMLRDKTNFFLKDPQKKLGSLRHNVISSSSVRYTSSRSEPTMFLWSRQQHREQQGRNYKKATGREAQEKCKMVSALKAGEDRAIFLGLGMLVCSIVVAFLLGSRVVQSRKDSVWTEESTCTVLETRIANCKKCIHNCISKCWKPSEYPCVQIYVNLSSTGSRVLLYHTQESVRFNPECFCATKCSRNRSETERLIASITDNSTQFQPISFPCYYDPEGRQTNVLLTRFDLSKAVLHSSFWPSCIFLGGIVIIAMVKLTQYLSLLNEQSQGFYAWAILGSLKAEIGLGSQRSMFTHIISNLHYAC</sequence>
<protein>
    <recommendedName>
        <fullName evidence="12">KCNMB2 ball/chain domain-containing protein</fullName>
    </recommendedName>
</protein>
<evidence type="ECO:0000256" key="2">
    <source>
        <dbReference type="ARBA" id="ARBA00022448"/>
    </source>
</evidence>
<dbReference type="PANTHER" id="PTHR10258:SF5">
    <property type="entry name" value="CALCIUM-ACTIVATED POTASSIUM CHANNEL SUBUNIT BETA-2"/>
    <property type="match status" value="1"/>
</dbReference>
<evidence type="ECO:0000256" key="9">
    <source>
        <dbReference type="SAM" id="Phobius"/>
    </source>
</evidence>
<keyword evidence="11" id="KW-1185">Reference proteome</keyword>
<feature type="non-terminal residue" evidence="10">
    <location>
        <position position="1"/>
    </location>
</feature>
<feature type="transmembrane region" description="Helical" evidence="9">
    <location>
        <begin position="106"/>
        <end position="125"/>
    </location>
</feature>
<evidence type="ECO:0000313" key="11">
    <source>
        <dbReference type="Proteomes" id="UP000287033"/>
    </source>
</evidence>
<keyword evidence="8" id="KW-0407">Ion channel</keyword>
<keyword evidence="6 9" id="KW-0472">Membrane</keyword>
<gene>
    <name evidence="10" type="ORF">chiPu_0001159</name>
</gene>
<keyword evidence="7" id="KW-0325">Glycoprotein</keyword>
<evidence type="ECO:0000256" key="6">
    <source>
        <dbReference type="ARBA" id="ARBA00023136"/>
    </source>
</evidence>
<proteinExistence type="predicted"/>
<accession>A0A401RXE6</accession>
<dbReference type="InterPro" id="IPR003930">
    <property type="entry name" value="K_chnl_Ca-activ_BK_bsu"/>
</dbReference>
<dbReference type="AlphaFoldDB" id="A0A401RXE6"/>
<evidence type="ECO:0000256" key="8">
    <source>
        <dbReference type="ARBA" id="ARBA00023303"/>
    </source>
</evidence>
<evidence type="ECO:0000256" key="4">
    <source>
        <dbReference type="ARBA" id="ARBA00022989"/>
    </source>
</evidence>
<keyword evidence="4 9" id="KW-1133">Transmembrane helix</keyword>
<dbReference type="PANTHER" id="PTHR10258">
    <property type="entry name" value="CALCIUM-ACTIVATED POTASSIUM CHANNEL SUBUNIT BETA"/>
    <property type="match status" value="1"/>
</dbReference>
<dbReference type="OrthoDB" id="5962477at2759"/>
<comment type="subcellular location">
    <subcellularLocation>
        <location evidence="1">Membrane</location>
        <topology evidence="1">Multi-pass membrane protein</topology>
    </subcellularLocation>
</comment>
<dbReference type="OMA" id="HKDYAAT"/>
<feature type="transmembrane region" description="Helical" evidence="9">
    <location>
        <begin position="256"/>
        <end position="278"/>
    </location>
</feature>
<name>A0A401RXE6_CHIPU</name>
<dbReference type="Pfam" id="PF03185">
    <property type="entry name" value="CaKB"/>
    <property type="match status" value="1"/>
</dbReference>
<keyword evidence="3 9" id="KW-0812">Transmembrane</keyword>
<evidence type="ECO:0008006" key="12">
    <source>
        <dbReference type="Google" id="ProtNLM"/>
    </source>
</evidence>
<keyword evidence="2" id="KW-0813">Transport</keyword>
<evidence type="ECO:0000256" key="1">
    <source>
        <dbReference type="ARBA" id="ARBA00004141"/>
    </source>
</evidence>
<dbReference type="GO" id="GO:0015269">
    <property type="term" value="F:calcium-activated potassium channel activity"/>
    <property type="evidence" value="ECO:0007669"/>
    <property type="project" value="InterPro"/>
</dbReference>
<organism evidence="10 11">
    <name type="scientific">Chiloscyllium punctatum</name>
    <name type="common">Brownbanded bambooshark</name>
    <name type="synonym">Hemiscyllium punctatum</name>
    <dbReference type="NCBI Taxonomy" id="137246"/>
    <lineage>
        <taxon>Eukaryota</taxon>
        <taxon>Metazoa</taxon>
        <taxon>Chordata</taxon>
        <taxon>Craniata</taxon>
        <taxon>Vertebrata</taxon>
        <taxon>Chondrichthyes</taxon>
        <taxon>Elasmobranchii</taxon>
        <taxon>Galeomorphii</taxon>
        <taxon>Galeoidea</taxon>
        <taxon>Orectolobiformes</taxon>
        <taxon>Hemiscylliidae</taxon>
        <taxon>Chiloscyllium</taxon>
    </lineage>
</organism>
<evidence type="ECO:0000256" key="3">
    <source>
        <dbReference type="ARBA" id="ARBA00022692"/>
    </source>
</evidence>
<dbReference type="EMBL" id="BEZZ01000017">
    <property type="protein sequence ID" value="GCC22769.1"/>
    <property type="molecule type" value="Genomic_DNA"/>
</dbReference>
<evidence type="ECO:0000313" key="10">
    <source>
        <dbReference type="EMBL" id="GCC22769.1"/>
    </source>
</evidence>
<dbReference type="GO" id="GO:0008076">
    <property type="term" value="C:voltage-gated potassium channel complex"/>
    <property type="evidence" value="ECO:0007669"/>
    <property type="project" value="TreeGrafter"/>
</dbReference>
<dbReference type="GO" id="GO:0005513">
    <property type="term" value="P:detection of calcium ion"/>
    <property type="evidence" value="ECO:0007669"/>
    <property type="project" value="TreeGrafter"/>
</dbReference>
<keyword evidence="5" id="KW-0406">Ion transport</keyword>
<comment type="caution">
    <text evidence="10">The sequence shown here is derived from an EMBL/GenBank/DDBJ whole genome shotgun (WGS) entry which is preliminary data.</text>
</comment>
<dbReference type="GO" id="GO:0015459">
    <property type="term" value="F:potassium channel regulator activity"/>
    <property type="evidence" value="ECO:0007669"/>
    <property type="project" value="TreeGrafter"/>
</dbReference>
<evidence type="ECO:0000256" key="5">
    <source>
        <dbReference type="ARBA" id="ARBA00023065"/>
    </source>
</evidence>
<evidence type="ECO:0000256" key="7">
    <source>
        <dbReference type="ARBA" id="ARBA00023180"/>
    </source>
</evidence>